<evidence type="ECO:0000313" key="4">
    <source>
        <dbReference type="EMBL" id="GAB0055879.1"/>
    </source>
</evidence>
<dbReference type="GO" id="GO:0004316">
    <property type="term" value="F:3-oxoacyl-[acyl-carrier-protein] reductase (NADPH) activity"/>
    <property type="evidence" value="ECO:0007669"/>
    <property type="project" value="UniProtKB-EC"/>
</dbReference>
<evidence type="ECO:0000259" key="3">
    <source>
        <dbReference type="SMART" id="SM00822"/>
    </source>
</evidence>
<dbReference type="SMART" id="SM00822">
    <property type="entry name" value="PKS_KR"/>
    <property type="match status" value="1"/>
</dbReference>
<keyword evidence="2 4" id="KW-0560">Oxidoreductase</keyword>
<dbReference type="PROSITE" id="PS00061">
    <property type="entry name" value="ADH_SHORT"/>
    <property type="match status" value="1"/>
</dbReference>
<dbReference type="Gene3D" id="3.40.50.720">
    <property type="entry name" value="NAD(P)-binding Rossmann-like Domain"/>
    <property type="match status" value="1"/>
</dbReference>
<reference evidence="4 5" key="1">
    <citation type="submission" date="2024-05" db="EMBL/GenBank/DDBJ databases">
        <authorList>
            <consortium name="Candidatus Magnetaquicoccaceae bacterium FCR-1 genome sequencing consortium"/>
            <person name="Shimoshige H."/>
            <person name="Shimamura S."/>
            <person name="Taoka A."/>
            <person name="Kobayashi H."/>
            <person name="Maekawa T."/>
        </authorList>
    </citation>
    <scope>NUCLEOTIDE SEQUENCE [LARGE SCALE GENOMIC DNA]</scope>
    <source>
        <strain evidence="4 5">FCR-1</strain>
    </source>
</reference>
<organism evidence="4 5">
    <name type="scientific">Candidatus Magnetaquiglobus chichijimensis</name>
    <dbReference type="NCBI Taxonomy" id="3141448"/>
    <lineage>
        <taxon>Bacteria</taxon>
        <taxon>Pseudomonadati</taxon>
        <taxon>Pseudomonadota</taxon>
        <taxon>Magnetococcia</taxon>
        <taxon>Magnetococcales</taxon>
        <taxon>Candidatus Magnetaquicoccaceae</taxon>
        <taxon>Candidatus Magnetaquiglobus</taxon>
    </lineage>
</organism>
<evidence type="ECO:0000256" key="1">
    <source>
        <dbReference type="ARBA" id="ARBA00006484"/>
    </source>
</evidence>
<comment type="similarity">
    <text evidence="1">Belongs to the short-chain dehydrogenases/reductases (SDR) family.</text>
</comment>
<reference evidence="4 5" key="2">
    <citation type="submission" date="2024-09" db="EMBL/GenBank/DDBJ databases">
        <title>Draft genome sequence of Candidatus Magnetaquicoccaceae bacterium FCR-1.</title>
        <authorList>
            <person name="Shimoshige H."/>
            <person name="Shimamura S."/>
            <person name="Taoka A."/>
            <person name="Kobayashi H."/>
            <person name="Maekawa T."/>
        </authorList>
    </citation>
    <scope>NUCLEOTIDE SEQUENCE [LARGE SCALE GENOMIC DNA]</scope>
    <source>
        <strain evidence="4 5">FCR-1</strain>
    </source>
</reference>
<dbReference type="SUPFAM" id="SSF51735">
    <property type="entry name" value="NAD(P)-binding Rossmann-fold domains"/>
    <property type="match status" value="1"/>
</dbReference>
<dbReference type="PANTHER" id="PTHR43639:SF1">
    <property type="entry name" value="SHORT-CHAIN DEHYDROGENASE_REDUCTASE FAMILY PROTEIN"/>
    <property type="match status" value="1"/>
</dbReference>
<dbReference type="InterPro" id="IPR057326">
    <property type="entry name" value="KR_dom"/>
</dbReference>
<keyword evidence="5" id="KW-1185">Reference proteome</keyword>
<gene>
    <name evidence="4" type="primary">fabG_1</name>
    <name evidence="4" type="ORF">SIID45300_00177</name>
</gene>
<accession>A0ABQ0C4R3</accession>
<protein>
    <submittedName>
        <fullName evidence="4">3-oxoacyl-[acyl-carrier-protein] reductase</fullName>
        <ecNumber evidence="4">1.1.1.100</ecNumber>
    </submittedName>
</protein>
<evidence type="ECO:0000256" key="2">
    <source>
        <dbReference type="ARBA" id="ARBA00023002"/>
    </source>
</evidence>
<dbReference type="Proteomes" id="UP001628193">
    <property type="component" value="Unassembled WGS sequence"/>
</dbReference>
<name>A0ABQ0C4R3_9PROT</name>
<dbReference type="Pfam" id="PF13561">
    <property type="entry name" value="adh_short_C2"/>
    <property type="match status" value="1"/>
</dbReference>
<dbReference type="PANTHER" id="PTHR43639">
    <property type="entry name" value="OXIDOREDUCTASE, SHORT-CHAIN DEHYDROGENASE/REDUCTASE FAMILY (AFU_ORTHOLOGUE AFUA_5G02870)"/>
    <property type="match status" value="1"/>
</dbReference>
<dbReference type="InterPro" id="IPR002347">
    <property type="entry name" value="SDR_fam"/>
</dbReference>
<sequence length="245" mass="26512">MHPKPTTALVTGGARRIGAAISRALAQRGLAVVIHHGHSPHAATALIREIAAQGGEAHALEADLGDPSELQTLLERAEERLSGRPVTLLVNNAAIFERGDLIDTSLELWQRHLEINLTAPFLLTRDFARRLPNEEHGQIIQIIDQHADRPRLHYAAYSAAKSALWTLTRQAALELAPRIRVNAIGPGPILPAPGDSAVTFAQIGSATPLRRAGSTDDIISALQFLMDHDFVTGELIRVDGGEHLR</sequence>
<dbReference type="EMBL" id="BAAFGK010000001">
    <property type="protein sequence ID" value="GAB0055879.1"/>
    <property type="molecule type" value="Genomic_DNA"/>
</dbReference>
<dbReference type="InterPro" id="IPR020904">
    <property type="entry name" value="Sc_DH/Rdtase_CS"/>
</dbReference>
<comment type="caution">
    <text evidence="4">The sequence shown here is derived from an EMBL/GenBank/DDBJ whole genome shotgun (WGS) entry which is preliminary data.</text>
</comment>
<evidence type="ECO:0000313" key="5">
    <source>
        <dbReference type="Proteomes" id="UP001628193"/>
    </source>
</evidence>
<dbReference type="EC" id="1.1.1.100" evidence="4"/>
<proteinExistence type="inferred from homology"/>
<dbReference type="InterPro" id="IPR036291">
    <property type="entry name" value="NAD(P)-bd_dom_sf"/>
</dbReference>
<feature type="domain" description="Ketoreductase" evidence="3">
    <location>
        <begin position="6"/>
        <end position="187"/>
    </location>
</feature>
<dbReference type="PRINTS" id="PR00081">
    <property type="entry name" value="GDHRDH"/>
</dbReference>
<dbReference type="RefSeq" id="WP_420903592.1">
    <property type="nucleotide sequence ID" value="NZ_BAAFGK010000001.1"/>
</dbReference>